<organism evidence="1 2">
    <name type="scientific">Plasmodium brasilianum</name>
    <dbReference type="NCBI Taxonomy" id="5824"/>
    <lineage>
        <taxon>Eukaryota</taxon>
        <taxon>Sar</taxon>
        <taxon>Alveolata</taxon>
        <taxon>Apicomplexa</taxon>
        <taxon>Aconoidasida</taxon>
        <taxon>Haemosporida</taxon>
        <taxon>Plasmodiidae</taxon>
        <taxon>Plasmodium</taxon>
        <taxon>Plasmodium (Plasmodium)</taxon>
    </lineage>
</organism>
<evidence type="ECO:0000313" key="2">
    <source>
        <dbReference type="Proteomes" id="UP001056978"/>
    </source>
</evidence>
<dbReference type="Proteomes" id="UP001056978">
    <property type="component" value="Chromosome 1"/>
</dbReference>
<name>A0ACB9YGL4_PLABR</name>
<keyword evidence="2" id="KW-1185">Reference proteome</keyword>
<gene>
    <name evidence="1" type="ORF">MKS88_000396</name>
</gene>
<proteinExistence type="predicted"/>
<reference evidence="1" key="1">
    <citation type="submission" date="2022-06" db="EMBL/GenBank/DDBJ databases">
        <title>The First Complete Genome of the Simian Malaria Parasite Plasmodium brasilianum.</title>
        <authorList>
            <person name="Bajic M."/>
            <person name="Ravishankar S."/>
        </authorList>
    </citation>
    <scope>NUCLEOTIDE SEQUENCE</scope>
    <source>
        <strain evidence="1">Bolivian I</strain>
    </source>
</reference>
<accession>A0ACB9YGL4</accession>
<protein>
    <submittedName>
        <fullName evidence="1">Uncharacterized protein</fullName>
    </submittedName>
</protein>
<evidence type="ECO:0000313" key="1">
    <source>
        <dbReference type="EMBL" id="KAI4841161.1"/>
    </source>
</evidence>
<comment type="caution">
    <text evidence="1">The sequence shown here is derived from an EMBL/GenBank/DDBJ whole genome shotgun (WGS) entry which is preliminary data.</text>
</comment>
<sequence length="193" mass="23113">MEKYIKLLLLIEIATSFLLSWKYYFYNDVCKFKKSVFDCCKLGKKLDRRPYRLLEQCRKENISNDVWLKEKMLYNVGCAKKDISNSRKLTKDKNKQTEGNLLDNSRYNVKPGKIKKFAYVRGDSHFEEGMSKKEEYENEFRKVAKDDLVILRKRREIFYNMVEYFNSRNSISIGIVPYCFTSIYLCLNENCKI</sequence>
<dbReference type="EMBL" id="CM043769">
    <property type="protein sequence ID" value="KAI4841161.1"/>
    <property type="molecule type" value="Genomic_DNA"/>
</dbReference>